<reference evidence="1" key="1">
    <citation type="journal article" date="2022" name="IScience">
        <title>Evolution of zygomycete secretomes and the origins of terrestrial fungal ecologies.</title>
        <authorList>
            <person name="Chang Y."/>
            <person name="Wang Y."/>
            <person name="Mondo S."/>
            <person name="Ahrendt S."/>
            <person name="Andreopoulos W."/>
            <person name="Barry K."/>
            <person name="Beard J."/>
            <person name="Benny G.L."/>
            <person name="Blankenship S."/>
            <person name="Bonito G."/>
            <person name="Cuomo C."/>
            <person name="Desiro A."/>
            <person name="Gervers K.A."/>
            <person name="Hundley H."/>
            <person name="Kuo A."/>
            <person name="LaButti K."/>
            <person name="Lang B.F."/>
            <person name="Lipzen A."/>
            <person name="O'Donnell K."/>
            <person name="Pangilinan J."/>
            <person name="Reynolds N."/>
            <person name="Sandor L."/>
            <person name="Smith M.E."/>
            <person name="Tsang A."/>
            <person name="Grigoriev I.V."/>
            <person name="Stajich J.E."/>
            <person name="Spatafora J.W."/>
        </authorList>
    </citation>
    <scope>NUCLEOTIDE SEQUENCE</scope>
    <source>
        <strain evidence="1">RSA 2281</strain>
    </source>
</reference>
<accession>A0AAD5JXZ2</accession>
<evidence type="ECO:0000313" key="1">
    <source>
        <dbReference type="EMBL" id="KAI9259624.1"/>
    </source>
</evidence>
<sequence>MHHPSLLIPFLKRGFYASSTSSLVLRDIISLNRIITDDDGNHEDELCVLNLELEVISLSLALFSSKKNKFRDLYYHSSSTSDSLNSRALLSILSVTPGLPPEKKKVGLA</sequence>
<protein>
    <submittedName>
        <fullName evidence="1">Uncharacterized protein</fullName>
    </submittedName>
</protein>
<proteinExistence type="predicted"/>
<evidence type="ECO:0000313" key="2">
    <source>
        <dbReference type="Proteomes" id="UP001209540"/>
    </source>
</evidence>
<organism evidence="1 2">
    <name type="scientific">Phascolomyces articulosus</name>
    <dbReference type="NCBI Taxonomy" id="60185"/>
    <lineage>
        <taxon>Eukaryota</taxon>
        <taxon>Fungi</taxon>
        <taxon>Fungi incertae sedis</taxon>
        <taxon>Mucoromycota</taxon>
        <taxon>Mucoromycotina</taxon>
        <taxon>Mucoromycetes</taxon>
        <taxon>Mucorales</taxon>
        <taxon>Lichtheimiaceae</taxon>
        <taxon>Phascolomyces</taxon>
    </lineage>
</organism>
<name>A0AAD5JXZ2_9FUNG</name>
<dbReference type="Proteomes" id="UP001209540">
    <property type="component" value="Unassembled WGS sequence"/>
</dbReference>
<dbReference type="EMBL" id="JAIXMP010000017">
    <property type="protein sequence ID" value="KAI9259624.1"/>
    <property type="molecule type" value="Genomic_DNA"/>
</dbReference>
<gene>
    <name evidence="1" type="ORF">BDA99DRAFT_513746</name>
</gene>
<comment type="caution">
    <text evidence="1">The sequence shown here is derived from an EMBL/GenBank/DDBJ whole genome shotgun (WGS) entry which is preliminary data.</text>
</comment>
<keyword evidence="2" id="KW-1185">Reference proteome</keyword>
<reference evidence="1" key="2">
    <citation type="submission" date="2023-02" db="EMBL/GenBank/DDBJ databases">
        <authorList>
            <consortium name="DOE Joint Genome Institute"/>
            <person name="Mondo S.J."/>
            <person name="Chang Y."/>
            <person name="Wang Y."/>
            <person name="Ahrendt S."/>
            <person name="Andreopoulos W."/>
            <person name="Barry K."/>
            <person name="Beard J."/>
            <person name="Benny G.L."/>
            <person name="Blankenship S."/>
            <person name="Bonito G."/>
            <person name="Cuomo C."/>
            <person name="Desiro A."/>
            <person name="Gervers K.A."/>
            <person name="Hundley H."/>
            <person name="Kuo A."/>
            <person name="LaButti K."/>
            <person name="Lang B.F."/>
            <person name="Lipzen A."/>
            <person name="O'Donnell K."/>
            <person name="Pangilinan J."/>
            <person name="Reynolds N."/>
            <person name="Sandor L."/>
            <person name="Smith M.W."/>
            <person name="Tsang A."/>
            <person name="Grigoriev I.V."/>
            <person name="Stajich J.E."/>
            <person name="Spatafora J.W."/>
        </authorList>
    </citation>
    <scope>NUCLEOTIDE SEQUENCE</scope>
    <source>
        <strain evidence="1">RSA 2281</strain>
    </source>
</reference>
<dbReference type="AlphaFoldDB" id="A0AAD5JXZ2"/>